<gene>
    <name evidence="1" type="ORF">K788_0000591</name>
</gene>
<dbReference type="GeneID" id="69972058"/>
<dbReference type="KEGG" id="bcai:K788_0000591"/>
<sequence>MVGKKTMIVAVGVLGGLASETGQSGGFNIGGWHVDPVGTVGNAITHGDVKTLGLLIVSPPLVIVPGEQLQKVGDDTLKEVKKAGGVTVTELKKASGEVITMTSNAIEDTSHTVTRAGQDAAAMYIKAWKDTAAQTRRSFQDAVDAGQAAAHFEQNQIKGLVHTVDTTAKRLSDGKVVDAMWGAATEPMQASEENFFKATQESSLLNTAASSAAAIYGGPAGAAAYAAWQTYKETGDARLALRVGILAAATSAAGAEVSQMPSRTTSELFKKAAMTGAVGGIAVAAAGGDENAIKDGFLKSGGAVLIQGGQQRLKAYSPNAENAIKTVQCVSARDLDCLSNTTWVRDSKGKALYDRAVQKLDPKQYVGTWSQWPKNSVNAVKQDFIAKISQLPNAKLIPILKSRWVISWTLGSQPELAHGKPSVILTYVGENAPFRSAVAYGIKEKTQPAFNGTVKSANKGTYQCTINAERRRVVVESHSTSCEARYEQKSGTEVVWKSSTNGRVCAEKARAFIVHLKDIGMQCNRS</sequence>
<name>A0A0P0RI61_9BURK</name>
<evidence type="ECO:0000313" key="2">
    <source>
        <dbReference type="Proteomes" id="UP000019146"/>
    </source>
</evidence>
<evidence type="ECO:0000313" key="1">
    <source>
        <dbReference type="EMBL" id="ALL68337.1"/>
    </source>
</evidence>
<organism evidence="1 2">
    <name type="scientific">Paraburkholderia caribensis MBA4</name>
    <dbReference type="NCBI Taxonomy" id="1323664"/>
    <lineage>
        <taxon>Bacteria</taxon>
        <taxon>Pseudomonadati</taxon>
        <taxon>Pseudomonadota</taxon>
        <taxon>Betaproteobacteria</taxon>
        <taxon>Burkholderiales</taxon>
        <taxon>Burkholderiaceae</taxon>
        <taxon>Paraburkholderia</taxon>
    </lineage>
</organism>
<proteinExistence type="predicted"/>
<protein>
    <submittedName>
        <fullName evidence="1">Uncharacterized protein</fullName>
    </submittedName>
</protein>
<dbReference type="EMBL" id="CP012747">
    <property type="protein sequence ID" value="ALL68337.1"/>
    <property type="molecule type" value="Genomic_DNA"/>
</dbReference>
<dbReference type="Proteomes" id="UP000019146">
    <property type="component" value="Chromosome 2"/>
</dbReference>
<reference evidence="1 2" key="1">
    <citation type="journal article" date="2014" name="Genome Announc.">
        <title>Draft Genome Sequence of the Haloacid-Degrading Burkholderia caribensis Strain MBA4.</title>
        <authorList>
            <person name="Pan Y."/>
            <person name="Kong K.F."/>
            <person name="Tsang J.S."/>
        </authorList>
    </citation>
    <scope>NUCLEOTIDE SEQUENCE [LARGE SCALE GENOMIC DNA]</scope>
    <source>
        <strain evidence="1 2">MBA4</strain>
    </source>
</reference>
<accession>A0A0P0RI61</accession>
<dbReference type="RefSeq" id="WP_035998409.1">
    <property type="nucleotide sequence ID" value="NZ_CP012747.1"/>
</dbReference>
<dbReference type="AlphaFoldDB" id="A0A0P0RI61"/>